<comment type="subcellular location">
    <subcellularLocation>
        <location evidence="1">Membrane</location>
        <topology evidence="1">Multi-pass membrane protein</topology>
    </subcellularLocation>
</comment>
<sequence length="434" mass="45580">MTSPSSSRPAWTYENRLLLILFMTFGFVFFDRLALSFLFPFMSAELHLTNTQLGMVSSALALTWALSGAATGAWSDARGTRKPLLIAAVLGFSVCSALSGLVGGFASLIAFRALMGIAEGPVLPLSQSLMVESSTPSRRGLNMGLLQGSAAGLLGAMIGPPVVIGIATAYGWREAFYVSCIPGFLIAFCIWRWVREVPPGGVRHAQADTTAAPAAGGATVSRWALLKERNILLCVLISCFFLTWFVVIISFAPVFLVESRHLSPADMGVVMTCLGAAWVFWGFAVPAISDRIGRKPTMIAFALIAAVCPVVLIHVGSVWALGALVFVTYTGLGCFTLFMATIPAETVPPRAIASALGLIMGAGELIGGFVAPTVAGFAADKYGLQFAMWTSTTGAILACVLSFGLVETAPAVLRKRALAGAAAGRLDTQNLGGR</sequence>
<feature type="transmembrane region" description="Helical" evidence="5">
    <location>
        <begin position="86"/>
        <end position="111"/>
    </location>
</feature>
<keyword evidence="4 5" id="KW-0472">Membrane</keyword>
<keyword evidence="3 5" id="KW-1133">Transmembrane helix</keyword>
<dbReference type="AlphaFoldDB" id="A0A144V8D4"/>
<dbReference type="SUPFAM" id="SSF103473">
    <property type="entry name" value="MFS general substrate transporter"/>
    <property type="match status" value="1"/>
</dbReference>
<dbReference type="Proteomes" id="UP000188543">
    <property type="component" value="Unassembled WGS sequence"/>
</dbReference>
<dbReference type="RefSeq" id="WP_006488522.1">
    <property type="nucleotide sequence ID" value="NZ_CADETK010000018.1"/>
</dbReference>
<evidence type="ECO:0000313" key="7">
    <source>
        <dbReference type="EMBL" id="ONU91848.1"/>
    </source>
</evidence>
<feature type="transmembrane region" description="Helical" evidence="5">
    <location>
        <begin position="176"/>
        <end position="194"/>
    </location>
</feature>
<accession>A0A144V8D4</accession>
<feature type="transmembrane region" description="Helical" evidence="5">
    <location>
        <begin position="386"/>
        <end position="406"/>
    </location>
</feature>
<dbReference type="EMBL" id="MUTJ01000016">
    <property type="protein sequence ID" value="ONU91848.1"/>
    <property type="molecule type" value="Genomic_DNA"/>
</dbReference>
<dbReference type="Gene3D" id="1.20.1250.20">
    <property type="entry name" value="MFS general substrate transporter like domains"/>
    <property type="match status" value="2"/>
</dbReference>
<evidence type="ECO:0000313" key="8">
    <source>
        <dbReference type="Proteomes" id="UP000188543"/>
    </source>
</evidence>
<dbReference type="Pfam" id="PF07690">
    <property type="entry name" value="MFS_1"/>
    <property type="match status" value="1"/>
</dbReference>
<dbReference type="GO" id="GO:0046943">
    <property type="term" value="F:carboxylic acid transmembrane transporter activity"/>
    <property type="evidence" value="ECO:0007669"/>
    <property type="project" value="TreeGrafter"/>
</dbReference>
<evidence type="ECO:0000256" key="4">
    <source>
        <dbReference type="ARBA" id="ARBA00023136"/>
    </source>
</evidence>
<evidence type="ECO:0000256" key="3">
    <source>
        <dbReference type="ARBA" id="ARBA00022989"/>
    </source>
</evidence>
<feature type="transmembrane region" description="Helical" evidence="5">
    <location>
        <begin position="297"/>
        <end position="315"/>
    </location>
</feature>
<name>A0A144V8D4_9BURK</name>
<feature type="domain" description="Major facilitator superfamily (MFS) profile" evidence="6">
    <location>
        <begin position="17"/>
        <end position="410"/>
    </location>
</feature>
<protein>
    <submittedName>
        <fullName evidence="7">MFS transporter</fullName>
    </submittedName>
</protein>
<feature type="transmembrane region" description="Helical" evidence="5">
    <location>
        <begin position="231"/>
        <end position="255"/>
    </location>
</feature>
<organism evidence="7 8">
    <name type="scientific">Burkholderia cenocepacia</name>
    <dbReference type="NCBI Taxonomy" id="95486"/>
    <lineage>
        <taxon>Bacteria</taxon>
        <taxon>Pseudomonadati</taxon>
        <taxon>Pseudomonadota</taxon>
        <taxon>Betaproteobacteria</taxon>
        <taxon>Burkholderiales</taxon>
        <taxon>Burkholderiaceae</taxon>
        <taxon>Burkholderia</taxon>
        <taxon>Burkholderia cepacia complex</taxon>
    </lineage>
</organism>
<feature type="transmembrane region" description="Helical" evidence="5">
    <location>
        <begin position="321"/>
        <end position="340"/>
    </location>
</feature>
<dbReference type="GeneID" id="56560745"/>
<dbReference type="OrthoDB" id="9810492at2"/>
<dbReference type="InterPro" id="IPR020846">
    <property type="entry name" value="MFS_dom"/>
</dbReference>
<evidence type="ECO:0000256" key="1">
    <source>
        <dbReference type="ARBA" id="ARBA00004141"/>
    </source>
</evidence>
<dbReference type="PROSITE" id="PS50850">
    <property type="entry name" value="MFS"/>
    <property type="match status" value="1"/>
</dbReference>
<dbReference type="InterPro" id="IPR036259">
    <property type="entry name" value="MFS_trans_sf"/>
</dbReference>
<dbReference type="PANTHER" id="PTHR23508:SF10">
    <property type="entry name" value="CARBOXYLIC ACID TRANSPORTER PROTEIN HOMOLOG"/>
    <property type="match status" value="1"/>
</dbReference>
<feature type="transmembrane region" description="Helical" evidence="5">
    <location>
        <begin position="53"/>
        <end position="74"/>
    </location>
</feature>
<feature type="transmembrane region" description="Helical" evidence="5">
    <location>
        <begin position="20"/>
        <end position="41"/>
    </location>
</feature>
<evidence type="ECO:0000256" key="5">
    <source>
        <dbReference type="SAM" id="Phobius"/>
    </source>
</evidence>
<feature type="transmembrane region" description="Helical" evidence="5">
    <location>
        <begin position="267"/>
        <end position="285"/>
    </location>
</feature>
<gene>
    <name evidence="7" type="ORF">A8E72_04440</name>
</gene>
<comment type="caution">
    <text evidence="7">The sequence shown here is derived from an EMBL/GenBank/DDBJ whole genome shotgun (WGS) entry which is preliminary data.</text>
</comment>
<feature type="transmembrane region" description="Helical" evidence="5">
    <location>
        <begin position="145"/>
        <end position="170"/>
    </location>
</feature>
<dbReference type="InterPro" id="IPR011701">
    <property type="entry name" value="MFS"/>
</dbReference>
<dbReference type="GO" id="GO:0005886">
    <property type="term" value="C:plasma membrane"/>
    <property type="evidence" value="ECO:0007669"/>
    <property type="project" value="TreeGrafter"/>
</dbReference>
<evidence type="ECO:0000256" key="2">
    <source>
        <dbReference type="ARBA" id="ARBA00022692"/>
    </source>
</evidence>
<proteinExistence type="predicted"/>
<dbReference type="PANTHER" id="PTHR23508">
    <property type="entry name" value="CARBOXYLIC ACID TRANSPORTER PROTEIN HOMOLOG"/>
    <property type="match status" value="1"/>
</dbReference>
<evidence type="ECO:0000259" key="6">
    <source>
        <dbReference type="PROSITE" id="PS50850"/>
    </source>
</evidence>
<keyword evidence="2 5" id="KW-0812">Transmembrane</keyword>
<feature type="transmembrane region" description="Helical" evidence="5">
    <location>
        <begin position="352"/>
        <end position="374"/>
    </location>
</feature>
<reference evidence="7 8" key="1">
    <citation type="submission" date="2016-08" db="EMBL/GenBank/DDBJ databases">
        <authorList>
            <person name="Seilhamer J.J."/>
        </authorList>
    </citation>
    <scope>NUCLEOTIDE SEQUENCE [LARGE SCALE GENOMIC DNA]</scope>
    <source>
        <strain evidence="7 8">VC14762</strain>
    </source>
</reference>